<evidence type="ECO:0000313" key="4">
    <source>
        <dbReference type="Proteomes" id="UP001071230"/>
    </source>
</evidence>
<proteinExistence type="predicted"/>
<reference evidence="2" key="2">
    <citation type="submission" date="2020-01" db="EMBL/GenBank/DDBJ databases">
        <authorList>
            <person name="Hornung B."/>
        </authorList>
    </citation>
    <scope>NUCLEOTIDE SEQUENCE</scope>
    <source>
        <strain evidence="2">PacBioINE</strain>
    </source>
</reference>
<keyword evidence="4" id="KW-1185">Reference proteome</keyword>
<gene>
    <name evidence="2" type="ORF">DEACI_0537</name>
    <name evidence="3" type="ORF">DEACI_3435</name>
</gene>
<reference evidence="3" key="1">
    <citation type="submission" date="2014-11" db="EMBL/GenBank/DDBJ databases">
        <authorList>
            <person name="Hornung B.V."/>
        </authorList>
    </citation>
    <scope>NUCLEOTIDE SEQUENCE</scope>
    <source>
        <strain evidence="3">INE</strain>
    </source>
</reference>
<dbReference type="KEGG" id="aacx:DEACI_0537"/>
<keyword evidence="1" id="KW-0472">Membrane</keyword>
<dbReference type="Proteomes" id="UP000836597">
    <property type="component" value="Chromosome"/>
</dbReference>
<evidence type="ECO:0000313" key="2">
    <source>
        <dbReference type="EMBL" id="CAA7599903.1"/>
    </source>
</evidence>
<keyword evidence="1" id="KW-1133">Transmembrane helix</keyword>
<dbReference type="InterPro" id="IPR019074">
    <property type="entry name" value="YabQ"/>
</dbReference>
<evidence type="ECO:0000313" key="3">
    <source>
        <dbReference type="EMBL" id="CEJ08953.1"/>
    </source>
</evidence>
<accession>A0A8S0VVP4</accession>
<feature type="transmembrane region" description="Helical" evidence="1">
    <location>
        <begin position="49"/>
        <end position="67"/>
    </location>
</feature>
<feature type="transmembrane region" description="Helical" evidence="1">
    <location>
        <begin position="88"/>
        <end position="107"/>
    </location>
</feature>
<feature type="transmembrane region" description="Helical" evidence="1">
    <location>
        <begin position="113"/>
        <end position="133"/>
    </location>
</feature>
<sequence>MFVGFVFDWYRTLRRWRGWGPALTFAGDILFSSLALLLLAFFLQRANFLAFRLYAFIGVVVGLLLYLRILSRKVTHFALRSYGVFDGMSRLVGSAIAQMIGAVAWLMHPFYEVLSWLSILLYRFGQAVFLEAARSGRRKAASWWEEHFPPHRDG</sequence>
<dbReference type="EMBL" id="CDGJ01000105">
    <property type="protein sequence ID" value="CEJ08953.1"/>
    <property type="molecule type" value="Genomic_DNA"/>
</dbReference>
<protein>
    <submittedName>
        <fullName evidence="2">Spore cortex biosynthesis protein, YabQ-like</fullName>
    </submittedName>
    <submittedName>
        <fullName evidence="3">Spore cortex protein YabQ (Spore_YabQ)</fullName>
    </submittedName>
</protein>
<dbReference type="EMBL" id="LR746496">
    <property type="protein sequence ID" value="CAA7599903.1"/>
    <property type="molecule type" value="Genomic_DNA"/>
</dbReference>
<evidence type="ECO:0000256" key="1">
    <source>
        <dbReference type="SAM" id="Phobius"/>
    </source>
</evidence>
<keyword evidence="1" id="KW-0812">Transmembrane</keyword>
<organism evidence="2">
    <name type="scientific">Acididesulfobacillus acetoxydans</name>
    <dbReference type="NCBI Taxonomy" id="1561005"/>
    <lineage>
        <taxon>Bacteria</taxon>
        <taxon>Bacillati</taxon>
        <taxon>Bacillota</taxon>
        <taxon>Clostridia</taxon>
        <taxon>Eubacteriales</taxon>
        <taxon>Peptococcaceae</taxon>
        <taxon>Acididesulfobacillus</taxon>
    </lineage>
</organism>
<name>A0A8S0VVP4_9FIRM</name>
<feature type="transmembrane region" description="Helical" evidence="1">
    <location>
        <begin position="21"/>
        <end position="43"/>
    </location>
</feature>
<dbReference type="Proteomes" id="UP001071230">
    <property type="component" value="Unassembled WGS sequence"/>
</dbReference>
<dbReference type="NCBIfam" id="TIGR02893">
    <property type="entry name" value="spore_yabQ"/>
    <property type="match status" value="1"/>
</dbReference>
<dbReference type="Pfam" id="PF09578">
    <property type="entry name" value="Spore_YabQ"/>
    <property type="match status" value="1"/>
</dbReference>
<dbReference type="AlphaFoldDB" id="A0A8S0VVP4"/>